<proteinExistence type="predicted"/>
<dbReference type="PANTHER" id="PTHR16223">
    <property type="entry name" value="TRANSCRIPTION FACTOR BHLH83-RELATED"/>
    <property type="match status" value="1"/>
</dbReference>
<dbReference type="GO" id="GO:0046983">
    <property type="term" value="F:protein dimerization activity"/>
    <property type="evidence" value="ECO:0007669"/>
    <property type="project" value="InterPro"/>
</dbReference>
<dbReference type="Gene3D" id="4.10.280.10">
    <property type="entry name" value="Helix-loop-helix DNA-binding domain"/>
    <property type="match status" value="1"/>
</dbReference>
<keyword evidence="3" id="KW-0238">DNA-binding</keyword>
<keyword evidence="2" id="KW-0805">Transcription regulation</keyword>
<comment type="subcellular location">
    <subcellularLocation>
        <location evidence="1">Nucleus</location>
    </subcellularLocation>
</comment>
<dbReference type="InterPro" id="IPR045843">
    <property type="entry name" value="IND-like"/>
</dbReference>
<comment type="caution">
    <text evidence="8">The sequence shown here is derived from an EMBL/GenBank/DDBJ whole genome shotgun (WGS) entry which is preliminary data.</text>
</comment>
<dbReference type="InterPro" id="IPR011598">
    <property type="entry name" value="bHLH_dom"/>
</dbReference>
<dbReference type="Proteomes" id="UP001371456">
    <property type="component" value="Unassembled WGS sequence"/>
</dbReference>
<evidence type="ECO:0000256" key="3">
    <source>
        <dbReference type="ARBA" id="ARBA00023125"/>
    </source>
</evidence>
<feature type="region of interest" description="Disordered" evidence="6">
    <location>
        <begin position="245"/>
        <end position="268"/>
    </location>
</feature>
<evidence type="ECO:0000256" key="2">
    <source>
        <dbReference type="ARBA" id="ARBA00023015"/>
    </source>
</evidence>
<evidence type="ECO:0000313" key="8">
    <source>
        <dbReference type="EMBL" id="KAK6798065.1"/>
    </source>
</evidence>
<evidence type="ECO:0000256" key="5">
    <source>
        <dbReference type="ARBA" id="ARBA00023242"/>
    </source>
</evidence>
<evidence type="ECO:0000313" key="9">
    <source>
        <dbReference type="Proteomes" id="UP001371456"/>
    </source>
</evidence>
<dbReference type="CDD" id="cd11393">
    <property type="entry name" value="bHLH_AtbHLH_like"/>
    <property type="match status" value="1"/>
</dbReference>
<sequence length="369" mass="41465">MDSTNLYNHHQLQQLAGYPFFSTGVSTIHDWNSGITSEEEYYYKLGHMKRIQSEELMWKRGIDTFPLMNTSMFHDDGHHESSNDQLDDKNNKAGYIISNDYFLKIKDMNGLSNNMFKDSYFQNEQQHAFDLNENLLSEDSYRNNANKTSIAFSGLAAGANNSSYISNHDMKNSDFQGLKLAFNGLTFKNNMSGHDSNSNCFSTDRMSSGFADGLQELTHGPSSNKITSNIRKNIGVFSKAKRSNYSAEDEATPCQETSKKSRVTSQSSSTLMLKVRKEKLGDRISALHRLVAPFGKTDTASVLTEAIGYIQFLQDQILTLSMPYTKSTERKLHHINLKDSSIQAVVDLESRGLCLVPTSFSSYISPSCD</sequence>
<dbReference type="InterPro" id="IPR036638">
    <property type="entry name" value="HLH_DNA-bd_sf"/>
</dbReference>
<evidence type="ECO:0000256" key="1">
    <source>
        <dbReference type="ARBA" id="ARBA00004123"/>
    </source>
</evidence>
<dbReference type="GO" id="GO:0000981">
    <property type="term" value="F:DNA-binding transcription factor activity, RNA polymerase II-specific"/>
    <property type="evidence" value="ECO:0007669"/>
    <property type="project" value="TreeGrafter"/>
</dbReference>
<evidence type="ECO:0000256" key="6">
    <source>
        <dbReference type="SAM" id="MobiDB-lite"/>
    </source>
</evidence>
<organism evidence="8 9">
    <name type="scientific">Solanum bulbocastanum</name>
    <name type="common">Wild potato</name>
    <dbReference type="NCBI Taxonomy" id="147425"/>
    <lineage>
        <taxon>Eukaryota</taxon>
        <taxon>Viridiplantae</taxon>
        <taxon>Streptophyta</taxon>
        <taxon>Embryophyta</taxon>
        <taxon>Tracheophyta</taxon>
        <taxon>Spermatophyta</taxon>
        <taxon>Magnoliopsida</taxon>
        <taxon>eudicotyledons</taxon>
        <taxon>Gunneridae</taxon>
        <taxon>Pentapetalae</taxon>
        <taxon>asterids</taxon>
        <taxon>lamiids</taxon>
        <taxon>Solanales</taxon>
        <taxon>Solanaceae</taxon>
        <taxon>Solanoideae</taxon>
        <taxon>Solaneae</taxon>
        <taxon>Solanum</taxon>
    </lineage>
</organism>
<dbReference type="InterPro" id="IPR045239">
    <property type="entry name" value="bHLH95_bHLH"/>
</dbReference>
<dbReference type="GO" id="GO:0005634">
    <property type="term" value="C:nucleus"/>
    <property type="evidence" value="ECO:0007669"/>
    <property type="project" value="UniProtKB-SubCell"/>
</dbReference>
<keyword evidence="9" id="KW-1185">Reference proteome</keyword>
<dbReference type="PANTHER" id="PTHR16223:SF272">
    <property type="entry name" value="TRANSCRIPTION FACTOR BHLH110-LIKE"/>
    <property type="match status" value="1"/>
</dbReference>
<keyword evidence="4" id="KW-0804">Transcription</keyword>
<feature type="domain" description="BHLH" evidence="7">
    <location>
        <begin position="264"/>
        <end position="313"/>
    </location>
</feature>
<dbReference type="GO" id="GO:0000978">
    <property type="term" value="F:RNA polymerase II cis-regulatory region sequence-specific DNA binding"/>
    <property type="evidence" value="ECO:0007669"/>
    <property type="project" value="TreeGrafter"/>
</dbReference>
<gene>
    <name evidence="8" type="ORF">RDI58_005767</name>
</gene>
<dbReference type="PROSITE" id="PS50888">
    <property type="entry name" value="BHLH"/>
    <property type="match status" value="1"/>
</dbReference>
<name>A0AAN8U1A8_SOLBU</name>
<reference evidence="8 9" key="1">
    <citation type="submission" date="2024-02" db="EMBL/GenBank/DDBJ databases">
        <title>de novo genome assembly of Solanum bulbocastanum strain 11H21.</title>
        <authorList>
            <person name="Hosaka A.J."/>
        </authorList>
    </citation>
    <scope>NUCLEOTIDE SEQUENCE [LARGE SCALE GENOMIC DNA]</scope>
    <source>
        <tissue evidence="8">Young leaves</tissue>
    </source>
</reference>
<dbReference type="AlphaFoldDB" id="A0AAN8U1A8"/>
<protein>
    <recommendedName>
        <fullName evidence="7">BHLH domain-containing protein</fullName>
    </recommendedName>
</protein>
<evidence type="ECO:0000259" key="7">
    <source>
        <dbReference type="PROSITE" id="PS50888"/>
    </source>
</evidence>
<dbReference type="EMBL" id="JBANQN010000002">
    <property type="protein sequence ID" value="KAK6798065.1"/>
    <property type="molecule type" value="Genomic_DNA"/>
</dbReference>
<evidence type="ECO:0000256" key="4">
    <source>
        <dbReference type="ARBA" id="ARBA00023163"/>
    </source>
</evidence>
<accession>A0AAN8U1A8</accession>
<keyword evidence="5" id="KW-0539">Nucleus</keyword>
<dbReference type="SUPFAM" id="SSF47459">
    <property type="entry name" value="HLH, helix-loop-helix DNA-binding domain"/>
    <property type="match status" value="1"/>
</dbReference>